<evidence type="ECO:0000313" key="2">
    <source>
        <dbReference type="Proteomes" id="UP001165341"/>
    </source>
</evidence>
<protein>
    <submittedName>
        <fullName evidence="1">Uncharacterized protein</fullName>
    </submittedName>
</protein>
<organism evidence="1 2">
    <name type="scientific">Cryobacterium zhongshanensis</name>
    <dbReference type="NCBI Taxonomy" id="2928153"/>
    <lineage>
        <taxon>Bacteria</taxon>
        <taxon>Bacillati</taxon>
        <taxon>Actinomycetota</taxon>
        <taxon>Actinomycetes</taxon>
        <taxon>Micrococcales</taxon>
        <taxon>Microbacteriaceae</taxon>
        <taxon>Cryobacterium</taxon>
    </lineage>
</organism>
<sequence length="77" mass="8704">MMVARPYKEVRKDYINARSSVLAKSPQGVRSWLRDAKEAACREFDEFIQEQRKLAVDEALARIEAPVGIAAITHSNT</sequence>
<comment type="caution">
    <text evidence="1">The sequence shown here is derived from an EMBL/GenBank/DDBJ whole genome shotgun (WGS) entry which is preliminary data.</text>
</comment>
<proteinExistence type="predicted"/>
<dbReference type="AlphaFoldDB" id="A0AA41QX11"/>
<dbReference type="EMBL" id="JALGAR010000006">
    <property type="protein sequence ID" value="MCI4659710.1"/>
    <property type="molecule type" value="Genomic_DNA"/>
</dbReference>
<dbReference type="RefSeq" id="WP_243013201.1">
    <property type="nucleotide sequence ID" value="NZ_JALGAR010000006.1"/>
</dbReference>
<dbReference type="Proteomes" id="UP001165341">
    <property type="component" value="Unassembled WGS sequence"/>
</dbReference>
<reference evidence="1" key="1">
    <citation type="submission" date="2022-03" db="EMBL/GenBank/DDBJ databases">
        <title>Cryobacterium sp. nov. strain ZS14-85, isolated from Antarctic soil.</title>
        <authorList>
            <person name="Li J."/>
            <person name="Niu G."/>
        </authorList>
    </citation>
    <scope>NUCLEOTIDE SEQUENCE</scope>
    <source>
        <strain evidence="1">ZS14-85</strain>
    </source>
</reference>
<gene>
    <name evidence="1" type="ORF">MQH31_18040</name>
</gene>
<keyword evidence="2" id="KW-1185">Reference proteome</keyword>
<evidence type="ECO:0000313" key="1">
    <source>
        <dbReference type="EMBL" id="MCI4659710.1"/>
    </source>
</evidence>
<name>A0AA41QX11_9MICO</name>
<accession>A0AA41QX11</accession>